<dbReference type="GO" id="GO:0034986">
    <property type="term" value="F:iron chaperone activity"/>
    <property type="evidence" value="ECO:0007669"/>
    <property type="project" value="TreeGrafter"/>
</dbReference>
<dbReference type="GO" id="GO:0004322">
    <property type="term" value="F:ferroxidase activity"/>
    <property type="evidence" value="ECO:0007669"/>
    <property type="project" value="UniProtKB-EC"/>
</dbReference>
<dbReference type="FunFam" id="3.30.920.10:FF:000002">
    <property type="entry name" value="Frataxin, mitochondrial"/>
    <property type="match status" value="1"/>
</dbReference>
<accession>A0A3B0K5H4</accession>
<evidence type="ECO:0000256" key="7">
    <source>
        <dbReference type="ARBA" id="ARBA00022946"/>
    </source>
</evidence>
<dbReference type="SUPFAM" id="SSF55387">
    <property type="entry name" value="Frataxin/Nqo15-like"/>
    <property type="match status" value="1"/>
</dbReference>
<keyword evidence="7" id="KW-0809">Transit peptide</keyword>
<dbReference type="GO" id="GO:0051537">
    <property type="term" value="F:2 iron, 2 sulfur cluster binding"/>
    <property type="evidence" value="ECO:0007669"/>
    <property type="project" value="TreeGrafter"/>
</dbReference>
<evidence type="ECO:0000256" key="1">
    <source>
        <dbReference type="ARBA" id="ARBA00004173"/>
    </source>
</evidence>
<evidence type="ECO:0000256" key="12">
    <source>
        <dbReference type="ARBA" id="ARBA00023133"/>
    </source>
</evidence>
<dbReference type="PROSITE" id="PS01344">
    <property type="entry name" value="FRATAXIN_1"/>
    <property type="match status" value="1"/>
</dbReference>
<keyword evidence="8" id="KW-0560">Oxidoreductase</keyword>
<dbReference type="EC" id="1.16.3.1" evidence="3"/>
<dbReference type="SMART" id="SM01219">
    <property type="entry name" value="Frataxin_Cyay"/>
    <property type="match status" value="1"/>
</dbReference>
<proteinExistence type="inferred from homology"/>
<reference evidence="15" key="1">
    <citation type="submission" date="2018-01" db="EMBL/GenBank/DDBJ databases">
        <authorList>
            <person name="Alioto T."/>
            <person name="Alioto T."/>
        </authorList>
    </citation>
    <scope>NUCLEOTIDE SEQUENCE [LARGE SCALE GENOMIC DNA]</scope>
</reference>
<dbReference type="AlphaFoldDB" id="A0A3B0K5H4"/>
<keyword evidence="15" id="KW-1185">Reference proteome</keyword>
<evidence type="ECO:0000256" key="10">
    <source>
        <dbReference type="ARBA" id="ARBA00023065"/>
    </source>
</evidence>
<dbReference type="OrthoDB" id="1897642at2759"/>
<dbReference type="GO" id="GO:0006826">
    <property type="term" value="P:iron ion transport"/>
    <property type="evidence" value="ECO:0007669"/>
    <property type="project" value="UniProtKB-KW"/>
</dbReference>
<dbReference type="PANTHER" id="PTHR16821">
    <property type="entry name" value="FRATAXIN"/>
    <property type="match status" value="1"/>
</dbReference>
<evidence type="ECO:0000256" key="4">
    <source>
        <dbReference type="ARBA" id="ARBA00022434"/>
    </source>
</evidence>
<dbReference type="PRINTS" id="PR00904">
    <property type="entry name" value="FRATAXIN"/>
</dbReference>
<dbReference type="OMA" id="YERVCSD"/>
<name>A0A3B0K5H4_DROGU</name>
<keyword evidence="11" id="KW-0496">Mitochondrion</keyword>
<keyword evidence="10" id="KW-0406">Ion transport</keyword>
<dbReference type="GO" id="GO:0008199">
    <property type="term" value="F:ferric iron binding"/>
    <property type="evidence" value="ECO:0007669"/>
    <property type="project" value="InterPro"/>
</dbReference>
<keyword evidence="6" id="KW-0410">Iron transport</keyword>
<evidence type="ECO:0000313" key="15">
    <source>
        <dbReference type="Proteomes" id="UP000268350"/>
    </source>
</evidence>
<dbReference type="InterPro" id="IPR020895">
    <property type="entry name" value="Frataxin_CS"/>
</dbReference>
<dbReference type="GO" id="GO:0006879">
    <property type="term" value="P:intracellular iron ion homeostasis"/>
    <property type="evidence" value="ECO:0007669"/>
    <property type="project" value="UniProtKB-KW"/>
</dbReference>
<gene>
    <name evidence="14" type="ORF">DGUA_6G018774</name>
</gene>
<keyword evidence="12" id="KW-0350">Heme biosynthesis</keyword>
<dbReference type="Proteomes" id="UP000268350">
    <property type="component" value="Unassembled WGS sequence"/>
</dbReference>
<dbReference type="GO" id="GO:0016226">
    <property type="term" value="P:iron-sulfur cluster assembly"/>
    <property type="evidence" value="ECO:0007669"/>
    <property type="project" value="InterPro"/>
</dbReference>
<keyword evidence="4" id="KW-0409">Iron storage</keyword>
<dbReference type="EMBL" id="OUUW01000015">
    <property type="protein sequence ID" value="SPP88543.1"/>
    <property type="molecule type" value="Genomic_DNA"/>
</dbReference>
<organism evidence="14 15">
    <name type="scientific">Drosophila guanche</name>
    <name type="common">Fruit fly</name>
    <dbReference type="NCBI Taxonomy" id="7266"/>
    <lineage>
        <taxon>Eukaryota</taxon>
        <taxon>Metazoa</taxon>
        <taxon>Ecdysozoa</taxon>
        <taxon>Arthropoda</taxon>
        <taxon>Hexapoda</taxon>
        <taxon>Insecta</taxon>
        <taxon>Pterygota</taxon>
        <taxon>Neoptera</taxon>
        <taxon>Endopterygota</taxon>
        <taxon>Diptera</taxon>
        <taxon>Brachycera</taxon>
        <taxon>Muscomorpha</taxon>
        <taxon>Ephydroidea</taxon>
        <taxon>Drosophilidae</taxon>
        <taxon>Drosophila</taxon>
        <taxon>Sophophora</taxon>
    </lineage>
</organism>
<keyword evidence="5" id="KW-0813">Transport</keyword>
<dbReference type="STRING" id="7266.A0A3B0K5H4"/>
<keyword evidence="9" id="KW-0408">Iron</keyword>
<dbReference type="Gene3D" id="3.30.920.10">
    <property type="entry name" value="Frataxin/CyaY"/>
    <property type="match status" value="1"/>
</dbReference>
<dbReference type="GO" id="GO:0005739">
    <property type="term" value="C:mitochondrion"/>
    <property type="evidence" value="ECO:0007669"/>
    <property type="project" value="UniProtKB-SubCell"/>
</dbReference>
<comment type="catalytic activity">
    <reaction evidence="13">
        <text>4 Fe(2+) + O2 + 4 H(+) = 4 Fe(3+) + 2 H2O</text>
        <dbReference type="Rhea" id="RHEA:11148"/>
        <dbReference type="ChEBI" id="CHEBI:15377"/>
        <dbReference type="ChEBI" id="CHEBI:15378"/>
        <dbReference type="ChEBI" id="CHEBI:15379"/>
        <dbReference type="ChEBI" id="CHEBI:29033"/>
        <dbReference type="ChEBI" id="CHEBI:29034"/>
        <dbReference type="EC" id="1.16.3.1"/>
    </reaction>
</comment>
<dbReference type="CDD" id="cd00503">
    <property type="entry name" value="Frataxin"/>
    <property type="match status" value="1"/>
</dbReference>
<dbReference type="Pfam" id="PF01491">
    <property type="entry name" value="Frataxin_Cyay"/>
    <property type="match status" value="1"/>
</dbReference>
<dbReference type="InterPro" id="IPR002908">
    <property type="entry name" value="Frataxin/CyaY"/>
</dbReference>
<evidence type="ECO:0000256" key="2">
    <source>
        <dbReference type="ARBA" id="ARBA00008183"/>
    </source>
</evidence>
<evidence type="ECO:0000256" key="5">
    <source>
        <dbReference type="ARBA" id="ARBA00022448"/>
    </source>
</evidence>
<comment type="subcellular location">
    <subcellularLocation>
        <location evidence="1">Mitochondrion</location>
    </subcellularLocation>
</comment>
<comment type="similarity">
    <text evidence="2">Belongs to the frataxin family.</text>
</comment>
<evidence type="ECO:0000313" key="14">
    <source>
        <dbReference type="EMBL" id="SPP88543.1"/>
    </source>
</evidence>
<dbReference type="GO" id="GO:0006783">
    <property type="term" value="P:heme biosynthetic process"/>
    <property type="evidence" value="ECO:0007669"/>
    <property type="project" value="UniProtKB-KW"/>
</dbReference>
<dbReference type="NCBIfam" id="TIGR03422">
    <property type="entry name" value="mito_frataxin"/>
    <property type="match status" value="1"/>
</dbReference>
<sequence length="199" mass="22289">MQIILEIIINKPHTMFTRRLLTRLSRLNIRPATTAGYHSTCHSSLPTVTTASESFSQNNGPLNKRLFSSQIETESSLDTATYERLCSETLDGLCDYFEELTENATDLIGTDVAYGDGVLTVNLGKSHGTYVINRQTPNKQIWLSSPTSGPKRFDFVGTPKAGKWIYRHTGQSLHQLLQLEIPTIVKSQTVDFMRLPHCS</sequence>
<dbReference type="NCBIfam" id="TIGR03421">
    <property type="entry name" value="FeS_CyaY"/>
    <property type="match status" value="1"/>
</dbReference>
<dbReference type="InterPro" id="IPR036524">
    <property type="entry name" value="Frataxin/CyaY_sf"/>
</dbReference>
<evidence type="ECO:0000256" key="9">
    <source>
        <dbReference type="ARBA" id="ARBA00023004"/>
    </source>
</evidence>
<evidence type="ECO:0000256" key="13">
    <source>
        <dbReference type="ARBA" id="ARBA00047990"/>
    </source>
</evidence>
<evidence type="ECO:0000256" key="3">
    <source>
        <dbReference type="ARBA" id="ARBA00013107"/>
    </source>
</evidence>
<dbReference type="PANTHER" id="PTHR16821:SF2">
    <property type="entry name" value="FRATAXIN, MITOCHONDRIAL"/>
    <property type="match status" value="1"/>
</dbReference>
<protein>
    <recommendedName>
        <fullName evidence="3">ferroxidase</fullName>
        <ecNumber evidence="3">1.16.3.1</ecNumber>
    </recommendedName>
</protein>
<evidence type="ECO:0000256" key="8">
    <source>
        <dbReference type="ARBA" id="ARBA00023002"/>
    </source>
</evidence>
<evidence type="ECO:0000256" key="11">
    <source>
        <dbReference type="ARBA" id="ARBA00023128"/>
    </source>
</evidence>
<dbReference type="PROSITE" id="PS50810">
    <property type="entry name" value="FRATAXIN_2"/>
    <property type="match status" value="1"/>
</dbReference>
<dbReference type="GO" id="GO:0008198">
    <property type="term" value="F:ferrous iron binding"/>
    <property type="evidence" value="ECO:0007669"/>
    <property type="project" value="TreeGrafter"/>
</dbReference>
<dbReference type="InterPro" id="IPR017789">
    <property type="entry name" value="Frataxin"/>
</dbReference>
<evidence type="ECO:0000256" key="6">
    <source>
        <dbReference type="ARBA" id="ARBA00022496"/>
    </source>
</evidence>